<accession>A0ABR2BCI2</accession>
<gene>
    <name evidence="2" type="ORF">V6N12_033082</name>
</gene>
<feature type="compositionally biased region" description="Polar residues" evidence="1">
    <location>
        <begin position="29"/>
        <end position="56"/>
    </location>
</feature>
<proteinExistence type="predicted"/>
<keyword evidence="3" id="KW-1185">Reference proteome</keyword>
<evidence type="ECO:0000313" key="2">
    <source>
        <dbReference type="EMBL" id="KAK8504831.1"/>
    </source>
</evidence>
<evidence type="ECO:0000256" key="1">
    <source>
        <dbReference type="SAM" id="MobiDB-lite"/>
    </source>
</evidence>
<dbReference type="Proteomes" id="UP001472677">
    <property type="component" value="Unassembled WGS sequence"/>
</dbReference>
<sequence>MAAKEKTMQQEPAKLQIQSETGFRLSPAPSWTTTLQQSNNLVQSPSAQRQPESQLSWPLEVYPTNHQLLHPKSIEANQPAPTQNES</sequence>
<protein>
    <submittedName>
        <fullName evidence="2">Uncharacterized protein</fullName>
    </submittedName>
</protein>
<name>A0ABR2BCI2_9ROSI</name>
<organism evidence="2 3">
    <name type="scientific">Hibiscus sabdariffa</name>
    <name type="common">roselle</name>
    <dbReference type="NCBI Taxonomy" id="183260"/>
    <lineage>
        <taxon>Eukaryota</taxon>
        <taxon>Viridiplantae</taxon>
        <taxon>Streptophyta</taxon>
        <taxon>Embryophyta</taxon>
        <taxon>Tracheophyta</taxon>
        <taxon>Spermatophyta</taxon>
        <taxon>Magnoliopsida</taxon>
        <taxon>eudicotyledons</taxon>
        <taxon>Gunneridae</taxon>
        <taxon>Pentapetalae</taxon>
        <taxon>rosids</taxon>
        <taxon>malvids</taxon>
        <taxon>Malvales</taxon>
        <taxon>Malvaceae</taxon>
        <taxon>Malvoideae</taxon>
        <taxon>Hibiscus</taxon>
    </lineage>
</organism>
<evidence type="ECO:0000313" key="3">
    <source>
        <dbReference type="Proteomes" id="UP001472677"/>
    </source>
</evidence>
<feature type="region of interest" description="Disordered" evidence="1">
    <location>
        <begin position="1"/>
        <end position="86"/>
    </location>
</feature>
<comment type="caution">
    <text evidence="2">The sequence shown here is derived from an EMBL/GenBank/DDBJ whole genome shotgun (WGS) entry which is preliminary data.</text>
</comment>
<feature type="compositionally biased region" description="Polar residues" evidence="1">
    <location>
        <begin position="75"/>
        <end position="86"/>
    </location>
</feature>
<dbReference type="EMBL" id="JBBPBM010000134">
    <property type="protein sequence ID" value="KAK8504831.1"/>
    <property type="molecule type" value="Genomic_DNA"/>
</dbReference>
<reference evidence="2 3" key="1">
    <citation type="journal article" date="2024" name="G3 (Bethesda)">
        <title>Genome assembly of Hibiscus sabdariffa L. provides insights into metabolisms of medicinal natural products.</title>
        <authorList>
            <person name="Kim T."/>
        </authorList>
    </citation>
    <scope>NUCLEOTIDE SEQUENCE [LARGE SCALE GENOMIC DNA]</scope>
    <source>
        <strain evidence="2">TK-2024</strain>
        <tissue evidence="2">Old leaves</tissue>
    </source>
</reference>